<comment type="caution">
    <text evidence="1">The sequence shown here is derived from an EMBL/GenBank/DDBJ whole genome shotgun (WGS) entry which is preliminary data.</text>
</comment>
<dbReference type="Pfam" id="PF18895">
    <property type="entry name" value="T4SS_pilin"/>
    <property type="match status" value="1"/>
</dbReference>
<organism evidence="1 2">
    <name type="scientific">Clostridium neonatale</name>
    <dbReference type="NCBI Taxonomy" id="137838"/>
    <lineage>
        <taxon>Bacteria</taxon>
        <taxon>Bacillati</taxon>
        <taxon>Bacillota</taxon>
        <taxon>Clostridia</taxon>
        <taxon>Eubacteriales</taxon>
        <taxon>Clostridiaceae</taxon>
        <taxon>Clostridium</taxon>
    </lineage>
</organism>
<sequence length="132" mass="14239">MRKLASVLMLAMLFTFGISATQCTVSPTVALAADLGSVMDEINNGEQVLGDETKNKVAGITNDIQSIVLIIVVGILMIGGLVTVVQFANVGDNSTEKAKLKSRLIYIVLGIVFCESYFGLMRFGLQNFNLFE</sequence>
<proteinExistence type="predicted"/>
<gene>
    <name evidence="1" type="ORF">CNEO_10254</name>
</gene>
<reference evidence="1" key="1">
    <citation type="submission" date="2021-10" db="EMBL/GenBank/DDBJ databases">
        <authorList>
            <person name="Mesa V."/>
        </authorList>
    </citation>
    <scope>NUCLEOTIDE SEQUENCE</scope>
    <source>
        <strain evidence="1">CC3_PB</strain>
    </source>
</reference>
<name>A0AA86MQ72_9CLOT</name>
<evidence type="ECO:0000313" key="1">
    <source>
        <dbReference type="EMBL" id="CAG9701735.1"/>
    </source>
</evidence>
<dbReference type="EMBL" id="CAKJVE010000001">
    <property type="protein sequence ID" value="CAG9701735.1"/>
    <property type="molecule type" value="Genomic_DNA"/>
</dbReference>
<accession>A0AA86MQ72</accession>
<dbReference type="Proteomes" id="UP000789738">
    <property type="component" value="Unassembled WGS sequence"/>
</dbReference>
<dbReference type="InterPro" id="IPR043993">
    <property type="entry name" value="T4SS_pilin"/>
</dbReference>
<dbReference type="AlphaFoldDB" id="A0AA86MQ72"/>
<evidence type="ECO:0000313" key="2">
    <source>
        <dbReference type="Proteomes" id="UP000789738"/>
    </source>
</evidence>
<dbReference type="RefSeq" id="WP_210886778.1">
    <property type="nucleotide sequence ID" value="NZ_CAKJVE010000001.1"/>
</dbReference>
<protein>
    <submittedName>
        <fullName evidence="1">Uncharacterized protein</fullName>
    </submittedName>
</protein>